<comment type="caution">
    <text evidence="2">The sequence shown here is derived from an EMBL/GenBank/DDBJ whole genome shotgun (WGS) entry which is preliminary data.</text>
</comment>
<dbReference type="InterPro" id="IPR038765">
    <property type="entry name" value="Papain-like_cys_pep_sf"/>
</dbReference>
<dbReference type="PROSITE" id="PS50802">
    <property type="entry name" value="OTU"/>
    <property type="match status" value="1"/>
</dbReference>
<accession>A0A699V366</accession>
<organism evidence="2">
    <name type="scientific">Tanacetum cinerariifolium</name>
    <name type="common">Dalmatian daisy</name>
    <name type="synonym">Chrysanthemum cinerariifolium</name>
    <dbReference type="NCBI Taxonomy" id="118510"/>
    <lineage>
        <taxon>Eukaryota</taxon>
        <taxon>Viridiplantae</taxon>
        <taxon>Streptophyta</taxon>
        <taxon>Embryophyta</taxon>
        <taxon>Tracheophyta</taxon>
        <taxon>Spermatophyta</taxon>
        <taxon>Magnoliopsida</taxon>
        <taxon>eudicotyledons</taxon>
        <taxon>Gunneridae</taxon>
        <taxon>Pentapetalae</taxon>
        <taxon>asterids</taxon>
        <taxon>campanulids</taxon>
        <taxon>Asterales</taxon>
        <taxon>Asteraceae</taxon>
        <taxon>Asteroideae</taxon>
        <taxon>Anthemideae</taxon>
        <taxon>Anthemidinae</taxon>
        <taxon>Tanacetum</taxon>
    </lineage>
</organism>
<dbReference type="EMBL" id="BKCJ011392223">
    <property type="protein sequence ID" value="GFD29160.1"/>
    <property type="molecule type" value="Genomic_DNA"/>
</dbReference>
<name>A0A699V366_TANCI</name>
<dbReference type="InterPro" id="IPR003323">
    <property type="entry name" value="OTU_dom"/>
</dbReference>
<feature type="non-terminal residue" evidence="2">
    <location>
        <position position="66"/>
    </location>
</feature>
<gene>
    <name evidence="2" type="ORF">Tci_901129</name>
</gene>
<evidence type="ECO:0000313" key="2">
    <source>
        <dbReference type="EMBL" id="GFD29160.1"/>
    </source>
</evidence>
<evidence type="ECO:0000259" key="1">
    <source>
        <dbReference type="PROSITE" id="PS50802"/>
    </source>
</evidence>
<dbReference type="Gene3D" id="3.90.70.80">
    <property type="match status" value="1"/>
</dbReference>
<reference evidence="2" key="1">
    <citation type="journal article" date="2019" name="Sci. Rep.">
        <title>Draft genome of Tanacetum cinerariifolium, the natural source of mosquito coil.</title>
        <authorList>
            <person name="Yamashiro T."/>
            <person name="Shiraishi A."/>
            <person name="Satake H."/>
            <person name="Nakayama K."/>
        </authorList>
    </citation>
    <scope>NUCLEOTIDE SEQUENCE</scope>
</reference>
<feature type="domain" description="OTU" evidence="1">
    <location>
        <begin position="45"/>
        <end position="66"/>
    </location>
</feature>
<protein>
    <recommendedName>
        <fullName evidence="1">OTU domain-containing protein</fullName>
    </recommendedName>
</protein>
<sequence>LRNFFYTNLSPLLQQCSSFTKHLKPRPTPLTPDQKSDERLDTHGYNLRKVNGDGNCLMRAISHQMW</sequence>
<feature type="non-terminal residue" evidence="2">
    <location>
        <position position="1"/>
    </location>
</feature>
<dbReference type="AlphaFoldDB" id="A0A699V366"/>
<proteinExistence type="predicted"/>
<dbReference type="SUPFAM" id="SSF54001">
    <property type="entry name" value="Cysteine proteinases"/>
    <property type="match status" value="1"/>
</dbReference>